<accession>A0A504TWI7</accession>
<evidence type="ECO:0000313" key="2">
    <source>
        <dbReference type="Proteomes" id="UP000316429"/>
    </source>
</evidence>
<dbReference type="RefSeq" id="WP_140829572.1">
    <property type="nucleotide sequence ID" value="NZ_VFYP01000002.1"/>
</dbReference>
<gene>
    <name evidence="1" type="ORF">FJQ55_15580</name>
</gene>
<dbReference type="InterPro" id="IPR021295">
    <property type="entry name" value="DUF2867"/>
</dbReference>
<dbReference type="OrthoDB" id="7058586at2"/>
<comment type="caution">
    <text evidence="1">The sequence shown here is derived from an EMBL/GenBank/DDBJ whole genome shotgun (WGS) entry which is preliminary data.</text>
</comment>
<dbReference type="EMBL" id="VFYP01000002">
    <property type="protein sequence ID" value="TPP07078.1"/>
    <property type="molecule type" value="Genomic_DNA"/>
</dbReference>
<evidence type="ECO:0000313" key="1">
    <source>
        <dbReference type="EMBL" id="TPP07078.1"/>
    </source>
</evidence>
<keyword evidence="2" id="KW-1185">Reference proteome</keyword>
<dbReference type="Proteomes" id="UP000316429">
    <property type="component" value="Unassembled WGS sequence"/>
</dbReference>
<proteinExistence type="predicted"/>
<sequence length="156" mass="17394">MSKVSLEHMTLPHPALPLADWADRYAIAIGLQSESALDIAHRLFGRSPRWVQLLLALRNRIVAHFGLKSAELGIAQGERVGAFPVVSARYDQVVLGFHDRHLDFRIVLDVAPAGSHVCKVAITTLVERHNSFGRFYILAITPFHKLIVRTMLARLG</sequence>
<organism evidence="1 2">
    <name type="scientific">Rhizobium glycinendophyticum</name>
    <dbReference type="NCBI Taxonomy" id="2589807"/>
    <lineage>
        <taxon>Bacteria</taxon>
        <taxon>Pseudomonadati</taxon>
        <taxon>Pseudomonadota</taxon>
        <taxon>Alphaproteobacteria</taxon>
        <taxon>Hyphomicrobiales</taxon>
        <taxon>Rhizobiaceae</taxon>
        <taxon>Rhizobium/Agrobacterium group</taxon>
        <taxon>Rhizobium</taxon>
    </lineage>
</organism>
<dbReference type="AlphaFoldDB" id="A0A504TWI7"/>
<name>A0A504TWI7_9HYPH</name>
<protein>
    <submittedName>
        <fullName evidence="1">DUF2867 domain-containing protein</fullName>
    </submittedName>
</protein>
<reference evidence="1 2" key="1">
    <citation type="submission" date="2019-06" db="EMBL/GenBank/DDBJ databases">
        <title>Rhizobium sp. CL12 isolated from roots of soybean.</title>
        <authorList>
            <person name="Wang C."/>
        </authorList>
    </citation>
    <scope>NUCLEOTIDE SEQUENCE [LARGE SCALE GENOMIC DNA]</scope>
    <source>
        <strain evidence="1 2">CL12</strain>
    </source>
</reference>
<dbReference type="Pfam" id="PF11066">
    <property type="entry name" value="DUF2867"/>
    <property type="match status" value="1"/>
</dbReference>